<keyword evidence="1" id="KW-1133">Transmembrane helix</keyword>
<feature type="transmembrane region" description="Helical" evidence="1">
    <location>
        <begin position="21"/>
        <end position="41"/>
    </location>
</feature>
<dbReference type="VEuPathDB" id="FungiDB:BO82DRAFT_350172"/>
<proteinExistence type="predicted"/>
<dbReference type="Proteomes" id="UP000248340">
    <property type="component" value="Unassembled WGS sequence"/>
</dbReference>
<dbReference type="AlphaFoldDB" id="A0A319DEE4"/>
<evidence type="ECO:0000256" key="1">
    <source>
        <dbReference type="SAM" id="Phobius"/>
    </source>
</evidence>
<keyword evidence="3" id="KW-1185">Reference proteome</keyword>
<feature type="transmembrane region" description="Helical" evidence="1">
    <location>
        <begin position="53"/>
        <end position="73"/>
    </location>
</feature>
<dbReference type="GeneID" id="37136816"/>
<keyword evidence="1" id="KW-0472">Membrane</keyword>
<protein>
    <submittedName>
        <fullName evidence="2">Uncharacterized protein</fullName>
    </submittedName>
</protein>
<sequence length="96" mass="10710">MGRRGKSYVLCLGLDEVGRCLVWAEGGPMMHGWMILMVWSLDDVACAYAGNLMAWLCVMYYSACCVFVVRFCCVTLPQAFRVDSVGITTWYSTSVS</sequence>
<reference evidence="2 3" key="1">
    <citation type="submission" date="2016-12" db="EMBL/GenBank/DDBJ databases">
        <title>The genomes of Aspergillus section Nigri reveals drivers in fungal speciation.</title>
        <authorList>
            <consortium name="DOE Joint Genome Institute"/>
            <person name="Vesth T.C."/>
            <person name="Nybo J."/>
            <person name="Theobald S."/>
            <person name="Brandl J."/>
            <person name="Frisvad J.C."/>
            <person name="Nielsen K.F."/>
            <person name="Lyhne E.K."/>
            <person name="Kogle M.E."/>
            <person name="Kuo A."/>
            <person name="Riley R."/>
            <person name="Clum A."/>
            <person name="Nolan M."/>
            <person name="Lipzen A."/>
            <person name="Salamov A."/>
            <person name="Henrissat B."/>
            <person name="Wiebenga A."/>
            <person name="De Vries R.P."/>
            <person name="Grigoriev I.V."/>
            <person name="Mortensen U.H."/>
            <person name="Andersen M.R."/>
            <person name="Baker S.E."/>
        </authorList>
    </citation>
    <scope>NUCLEOTIDE SEQUENCE [LARGE SCALE GENOMIC DNA]</scope>
    <source>
        <strain evidence="2 3">CBS 121591</strain>
    </source>
</reference>
<gene>
    <name evidence="2" type="ORF">BO82DRAFT_350172</name>
</gene>
<organism evidence="2 3">
    <name type="scientific">Aspergillus uvarum CBS 121591</name>
    <dbReference type="NCBI Taxonomy" id="1448315"/>
    <lineage>
        <taxon>Eukaryota</taxon>
        <taxon>Fungi</taxon>
        <taxon>Dikarya</taxon>
        <taxon>Ascomycota</taxon>
        <taxon>Pezizomycotina</taxon>
        <taxon>Eurotiomycetes</taxon>
        <taxon>Eurotiomycetidae</taxon>
        <taxon>Eurotiales</taxon>
        <taxon>Aspergillaceae</taxon>
        <taxon>Aspergillus</taxon>
        <taxon>Aspergillus subgen. Circumdati</taxon>
    </lineage>
</organism>
<keyword evidence="1" id="KW-0812">Transmembrane</keyword>
<evidence type="ECO:0000313" key="3">
    <source>
        <dbReference type="Proteomes" id="UP000248340"/>
    </source>
</evidence>
<accession>A0A319DEE4</accession>
<evidence type="ECO:0000313" key="2">
    <source>
        <dbReference type="EMBL" id="PYH86468.1"/>
    </source>
</evidence>
<dbReference type="RefSeq" id="XP_025496668.1">
    <property type="nucleotide sequence ID" value="XM_025634075.1"/>
</dbReference>
<dbReference type="EMBL" id="KZ821676">
    <property type="protein sequence ID" value="PYH86468.1"/>
    <property type="molecule type" value="Genomic_DNA"/>
</dbReference>
<name>A0A319DEE4_9EURO</name>